<name>A0A1Q2MCY5_9BACT</name>
<dbReference type="InterPro" id="IPR003593">
    <property type="entry name" value="AAA+_ATPase"/>
</dbReference>
<evidence type="ECO:0000256" key="3">
    <source>
        <dbReference type="ARBA" id="ARBA00022840"/>
    </source>
</evidence>
<dbReference type="Gene3D" id="3.40.50.300">
    <property type="entry name" value="P-loop containing nucleotide triphosphate hydrolases"/>
    <property type="match status" value="1"/>
</dbReference>
<evidence type="ECO:0000259" key="4">
    <source>
        <dbReference type="SMART" id="SM00382"/>
    </source>
</evidence>
<sequence length="567" mass="63520">MARRRIGEILYKRGLVDKNNLAKAVKKARDEHSLTGEVLVAMGVVSEDDVARALAKQFGMRYVDIDDIKIPDKYAKLLPDDILQRHQVIPFGEEAGKLKLIINNPLDLDTQDLIRFRLGKDLECYLAAPAKISNHISKLTDAVRGSIDQTTEELQEEGKAIEKELEKVAEGEIEDDGPVIRLTNLIIDEAVNMGASDIHIEAMSDRVRLRYRIDGVCLERDSIPKNMQSPLIARMKILSGMDIAERRVPQDGRIKRTVKGMDIDFRVSCLPGYHGPSIVLRILRPDNVNIGIQALGFEGELFDRFQHIIKRPNGIFLVTGPTGSGKTTTLYSALKELNRPDKKIITAEDPVEYMVPGINQCQVNSEIDFTFSKILRSMLRQAPNIILVGEIRDGEVADIAIQAALTGHLVFSTLHTNDAPSAIARLIDMGVKPFLVASSIQAVMAQRLVRRICSECKEVYENPDKRFLNLVGITEQDMEKHTIYRGAGCSRCNGTGYKGRMAIFELMEMNNKLRELSFNREPTQRIRKAALASGMRGLVDDGRDKVFRGFTTPEEVARVAQIEEVQF</sequence>
<dbReference type="GO" id="GO:0005524">
    <property type="term" value="F:ATP binding"/>
    <property type="evidence" value="ECO:0007669"/>
    <property type="project" value="UniProtKB-KW"/>
</dbReference>
<dbReference type="SMART" id="SM00382">
    <property type="entry name" value="AAA"/>
    <property type="match status" value="1"/>
</dbReference>
<keyword evidence="2" id="KW-0547">Nucleotide-binding</keyword>
<dbReference type="PANTHER" id="PTHR30258">
    <property type="entry name" value="TYPE II SECRETION SYSTEM PROTEIN GSPE-RELATED"/>
    <property type="match status" value="1"/>
</dbReference>
<dbReference type="Proteomes" id="UP000188181">
    <property type="component" value="Chromosome"/>
</dbReference>
<feature type="domain" description="AAA+ ATPase" evidence="4">
    <location>
        <begin position="312"/>
        <end position="464"/>
    </location>
</feature>
<organism evidence="5 6">
    <name type="scientific">Limihaloglobus sulfuriphilus</name>
    <dbReference type="NCBI Taxonomy" id="1851148"/>
    <lineage>
        <taxon>Bacteria</taxon>
        <taxon>Pseudomonadati</taxon>
        <taxon>Planctomycetota</taxon>
        <taxon>Phycisphaerae</taxon>
        <taxon>Sedimentisphaerales</taxon>
        <taxon>Sedimentisphaeraceae</taxon>
        <taxon>Limihaloglobus</taxon>
    </lineage>
</organism>
<gene>
    <name evidence="5" type="primary">xpsE_1</name>
    <name evidence="5" type="ORF">SMSP2_00453</name>
</gene>
<dbReference type="Gene3D" id="1.10.40.70">
    <property type="match status" value="1"/>
</dbReference>
<protein>
    <submittedName>
        <fullName evidence="5">Type II traffic warden ATPase</fullName>
    </submittedName>
</protein>
<evidence type="ECO:0000256" key="2">
    <source>
        <dbReference type="ARBA" id="ARBA00022741"/>
    </source>
</evidence>
<proteinExistence type="inferred from homology"/>
<dbReference type="GO" id="GO:0005886">
    <property type="term" value="C:plasma membrane"/>
    <property type="evidence" value="ECO:0007669"/>
    <property type="project" value="TreeGrafter"/>
</dbReference>
<dbReference type="RefSeq" id="WP_146682403.1">
    <property type="nucleotide sequence ID" value="NZ_CP019646.1"/>
</dbReference>
<dbReference type="InterPro" id="IPR001482">
    <property type="entry name" value="T2SS/T4SS_dom"/>
</dbReference>
<dbReference type="Pfam" id="PF00437">
    <property type="entry name" value="T2SSE"/>
    <property type="match status" value="1"/>
</dbReference>
<comment type="similarity">
    <text evidence="1">Belongs to the GSP E family.</text>
</comment>
<dbReference type="InterPro" id="IPR027417">
    <property type="entry name" value="P-loop_NTPase"/>
</dbReference>
<dbReference type="FunFam" id="3.40.50.300:FF:000398">
    <property type="entry name" value="Type IV pilus assembly ATPase PilB"/>
    <property type="match status" value="1"/>
</dbReference>
<evidence type="ECO:0000313" key="5">
    <source>
        <dbReference type="EMBL" id="AQQ70112.1"/>
    </source>
</evidence>
<keyword evidence="3" id="KW-0067">ATP-binding</keyword>
<evidence type="ECO:0000313" key="6">
    <source>
        <dbReference type="Proteomes" id="UP000188181"/>
    </source>
</evidence>
<accession>A0A1Q2MCY5</accession>
<dbReference type="AlphaFoldDB" id="A0A1Q2MCY5"/>
<dbReference type="InterPro" id="IPR007831">
    <property type="entry name" value="T2SS_GspE_N"/>
</dbReference>
<dbReference type="OrthoDB" id="244550at2"/>
<dbReference type="PANTHER" id="PTHR30258:SF1">
    <property type="entry name" value="PROTEIN TRANSPORT PROTEIN HOFB HOMOLOG"/>
    <property type="match status" value="1"/>
</dbReference>
<keyword evidence="6" id="KW-1185">Reference proteome</keyword>
<dbReference type="InterPro" id="IPR037257">
    <property type="entry name" value="T2SS_E_N_sf"/>
</dbReference>
<dbReference type="STRING" id="1851148.SMSP2_00453"/>
<dbReference type="Gene3D" id="3.30.300.160">
    <property type="entry name" value="Type II secretion system, protein E, N-terminal domain"/>
    <property type="match status" value="1"/>
</dbReference>
<evidence type="ECO:0000256" key="1">
    <source>
        <dbReference type="ARBA" id="ARBA00006611"/>
    </source>
</evidence>
<dbReference type="Gene3D" id="3.30.450.90">
    <property type="match status" value="1"/>
</dbReference>
<reference evidence="6" key="1">
    <citation type="submission" date="2017-02" db="EMBL/GenBank/DDBJ databases">
        <title>Comparative genomics and description of representatives of a novel lineage of planctomycetes thriving in anoxic sediments.</title>
        <authorList>
            <person name="Spring S."/>
            <person name="Bunk B."/>
            <person name="Sproer C."/>
        </authorList>
    </citation>
    <scope>NUCLEOTIDE SEQUENCE [LARGE SCALE GENOMIC DNA]</scope>
    <source>
        <strain evidence="6">SM-Chi-D1</strain>
    </source>
</reference>
<dbReference type="SUPFAM" id="SSF52540">
    <property type="entry name" value="P-loop containing nucleoside triphosphate hydrolases"/>
    <property type="match status" value="1"/>
</dbReference>
<dbReference type="SUPFAM" id="SSF160246">
    <property type="entry name" value="EspE N-terminal domain-like"/>
    <property type="match status" value="1"/>
</dbReference>
<dbReference type="GO" id="GO:0016887">
    <property type="term" value="F:ATP hydrolysis activity"/>
    <property type="evidence" value="ECO:0007669"/>
    <property type="project" value="TreeGrafter"/>
</dbReference>
<dbReference type="KEGG" id="pbas:SMSP2_00453"/>
<dbReference type="EMBL" id="CP019646">
    <property type="protein sequence ID" value="AQQ70112.1"/>
    <property type="molecule type" value="Genomic_DNA"/>
</dbReference>
<dbReference type="CDD" id="cd01129">
    <property type="entry name" value="PulE-GspE-like"/>
    <property type="match status" value="1"/>
</dbReference>
<dbReference type="Pfam" id="PF05157">
    <property type="entry name" value="MshEN"/>
    <property type="match status" value="1"/>
</dbReference>